<name>A0A328BIJ5_9BACT</name>
<dbReference type="NCBIfam" id="TIGR04514">
    <property type="entry name" value="GWxTD_dom"/>
    <property type="match status" value="1"/>
</dbReference>
<feature type="chain" id="PRO_5016234930" description="GWxTD domain-containing protein" evidence="1">
    <location>
        <begin position="21"/>
        <end position="408"/>
    </location>
</feature>
<gene>
    <name evidence="3" type="ORF">DLM85_12220</name>
</gene>
<comment type="caution">
    <text evidence="3">The sequence shown here is derived from an EMBL/GenBank/DDBJ whole genome shotgun (WGS) entry which is preliminary data.</text>
</comment>
<evidence type="ECO:0000313" key="3">
    <source>
        <dbReference type="EMBL" id="RAK66963.1"/>
    </source>
</evidence>
<reference evidence="4" key="1">
    <citation type="submission" date="2018-05" db="EMBL/GenBank/DDBJ databases">
        <authorList>
            <person name="Nie L."/>
        </authorList>
    </citation>
    <scope>NUCLEOTIDE SEQUENCE [LARGE SCALE GENOMIC DNA]</scope>
    <source>
        <strain evidence="4">NL</strain>
    </source>
</reference>
<protein>
    <recommendedName>
        <fullName evidence="2">GWxTD domain-containing protein</fullName>
    </recommendedName>
</protein>
<evidence type="ECO:0000256" key="1">
    <source>
        <dbReference type="SAM" id="SignalP"/>
    </source>
</evidence>
<keyword evidence="1" id="KW-0732">Signal</keyword>
<accession>A0A328BIJ5</accession>
<feature type="domain" description="GWxTD" evidence="2">
    <location>
        <begin position="229"/>
        <end position="397"/>
    </location>
</feature>
<keyword evidence="4" id="KW-1185">Reference proteome</keyword>
<dbReference type="Pfam" id="PF20094">
    <property type="entry name" value="GWxTD_dom"/>
    <property type="match status" value="1"/>
</dbReference>
<dbReference type="RefSeq" id="WP_111478384.1">
    <property type="nucleotide sequence ID" value="NZ_QHKM01000003.1"/>
</dbReference>
<evidence type="ECO:0000313" key="4">
    <source>
        <dbReference type="Proteomes" id="UP000248553"/>
    </source>
</evidence>
<proteinExistence type="predicted"/>
<dbReference type="EMBL" id="QHKM01000003">
    <property type="protein sequence ID" value="RAK66963.1"/>
    <property type="molecule type" value="Genomic_DNA"/>
</dbReference>
<dbReference type="OrthoDB" id="9814412at2"/>
<dbReference type="InterPro" id="IPR030959">
    <property type="entry name" value="GWxTD_dom"/>
</dbReference>
<evidence type="ECO:0000259" key="2">
    <source>
        <dbReference type="Pfam" id="PF20094"/>
    </source>
</evidence>
<dbReference type="AlphaFoldDB" id="A0A328BIJ5"/>
<sequence>MMRPLLLLLCYLGIAGSVSAQKQPVPWRIDFAGLYHPGRPGIDARREGADSLRLFVRFPAGTAPRADQHLRVMTWSSYEARRPGWQDDLGPFGQTSRGNDVTVSFCVPLAPLAAAAVLAVGSVEAIADAPEVTAWLLLTAELRRRPFVLTDSAGRPLLRRYLRTGETVRLDLDAGASAVLTLRRYPHDFSPALPPHTDPARQRPAPRTLTAASVQTLVADQPIRFAEPGLYTLQLGDAPPLGVLVQPDGFPEVTTAPELIDPLRYLTTSLEREQLERSEAPKRAVDEFWLRAAGGEQSVARVLIRDFYGRVAEANRLFTAHKPGWMTDRGLLYVVLGPPDRVERSATAERWEYLGPERAGTYTFRPKPSTFAPDYYELVRRPEYEWLWMRAVQQWRTGKNAPAPRAGR</sequence>
<feature type="signal peptide" evidence="1">
    <location>
        <begin position="1"/>
        <end position="20"/>
    </location>
</feature>
<organism evidence="3 4">
    <name type="scientific">Hymenobacter edaphi</name>
    <dbReference type="NCBI Taxonomy" id="2211146"/>
    <lineage>
        <taxon>Bacteria</taxon>
        <taxon>Pseudomonadati</taxon>
        <taxon>Bacteroidota</taxon>
        <taxon>Cytophagia</taxon>
        <taxon>Cytophagales</taxon>
        <taxon>Hymenobacteraceae</taxon>
        <taxon>Hymenobacter</taxon>
    </lineage>
</organism>
<dbReference type="Proteomes" id="UP000248553">
    <property type="component" value="Unassembled WGS sequence"/>
</dbReference>